<dbReference type="EMBL" id="JAEUBF010000131">
    <property type="protein sequence ID" value="KAH3680318.1"/>
    <property type="molecule type" value="Genomic_DNA"/>
</dbReference>
<comment type="similarity">
    <text evidence="2">Belongs to the SELO family.</text>
</comment>
<dbReference type="GO" id="GO:0005524">
    <property type="term" value="F:ATP binding"/>
    <property type="evidence" value="ECO:0007669"/>
    <property type="project" value="UniProtKB-KW"/>
</dbReference>
<evidence type="ECO:0000256" key="4">
    <source>
        <dbReference type="ARBA" id="ARBA00022695"/>
    </source>
</evidence>
<dbReference type="HAMAP" id="MF_00692">
    <property type="entry name" value="SelO"/>
    <property type="match status" value="1"/>
</dbReference>
<evidence type="ECO:0000256" key="2">
    <source>
        <dbReference type="ARBA" id="ARBA00009747"/>
    </source>
</evidence>
<keyword evidence="8" id="KW-0460">Magnesium</keyword>
<keyword evidence="5" id="KW-0479">Metal-binding</keyword>
<sequence>MDNMSPPTLKLAQKTSSFIAHLTPEPLIPSISKAIELFESDDNGSKIVLFHTPRQLSKSGAYQFSVPTKRKEHQYLISSPISLKDLNLDQSQVRDQYYQDIVSGKEFYYDDKIFPYAQAYAGFQFGHFAGQLGDGRVHNLFQLNNPETGKTYELQLKGSGKTAFSRFADGKAVLRSSVREFIVSEALNGLRIPSIRSLSLSILPGTYAQRNSAETCAVISRFAESWIRIGSFDYYRMRQDRIGLRALSDYVLNNVLTELPIFKKNQYQVIDPEDDDLIEIEDSTRYDQMYRAIVRLNARTVAYWQVYGFINGVLNTDNTSIIGLSLDFGPFNFLDKFDPNFSSNSEDELLRYSYENQPSAIWWNLTRLGESLIELLGAGPDLIDDEKFIKNGVAGEVEKEKLIKRANSIIRNAGKEYKSIFFQHYNELFGKRLGLKEYKKGDEIIYEKLLSILTKTEKDYNKFFLDLQNQDLSKILTNYEIFMSPEIFQRFSNPEDKIDKELQTELTSSFKEFSELYHARLLEQSISPFEISSHYNPLFLPRSWIFEDVIQHTSDNYKEGDTSYLSKLLKMSSNPYDPTKWGDELKDLELKWLGETYDIGKVMQQCSCSS</sequence>
<evidence type="ECO:0000256" key="7">
    <source>
        <dbReference type="ARBA" id="ARBA00022840"/>
    </source>
</evidence>
<dbReference type="PANTHER" id="PTHR32057">
    <property type="entry name" value="PROTEIN ADENYLYLTRANSFERASE SELO, MITOCHONDRIAL"/>
    <property type="match status" value="1"/>
</dbReference>
<evidence type="ECO:0000256" key="5">
    <source>
        <dbReference type="ARBA" id="ARBA00022723"/>
    </source>
</evidence>
<evidence type="ECO:0000256" key="6">
    <source>
        <dbReference type="ARBA" id="ARBA00022741"/>
    </source>
</evidence>
<protein>
    <recommendedName>
        <fullName evidence="9">Selenoprotein O</fullName>
    </recommendedName>
</protein>
<accession>A0A9P8PXV0</accession>
<dbReference type="AlphaFoldDB" id="A0A9P8PXV0"/>
<keyword evidence="7" id="KW-0067">ATP-binding</keyword>
<keyword evidence="6" id="KW-0547">Nucleotide-binding</keyword>
<keyword evidence="4" id="KW-0548">Nucleotidyltransferase</keyword>
<dbReference type="PANTHER" id="PTHR32057:SF14">
    <property type="entry name" value="PROTEIN ADENYLYLTRANSFERASE SELO, MITOCHONDRIAL"/>
    <property type="match status" value="1"/>
</dbReference>
<evidence type="ECO:0000313" key="11">
    <source>
        <dbReference type="Proteomes" id="UP000769528"/>
    </source>
</evidence>
<reference evidence="10" key="1">
    <citation type="journal article" date="2021" name="Open Biol.">
        <title>Shared evolutionary footprints suggest mitochondrial oxidative damage underlies multiple complex I losses in fungi.</title>
        <authorList>
            <person name="Schikora-Tamarit M.A."/>
            <person name="Marcet-Houben M."/>
            <person name="Nosek J."/>
            <person name="Gabaldon T."/>
        </authorList>
    </citation>
    <scope>NUCLEOTIDE SEQUENCE</scope>
    <source>
        <strain evidence="10">CBS6341</strain>
    </source>
</reference>
<evidence type="ECO:0000256" key="3">
    <source>
        <dbReference type="ARBA" id="ARBA00022679"/>
    </source>
</evidence>
<gene>
    <name evidence="10" type="ORF">WICMUC_000385</name>
</gene>
<dbReference type="GO" id="GO:0046872">
    <property type="term" value="F:metal ion binding"/>
    <property type="evidence" value="ECO:0007669"/>
    <property type="project" value="UniProtKB-KW"/>
</dbReference>
<dbReference type="GO" id="GO:0070733">
    <property type="term" value="F:AMPylase activity"/>
    <property type="evidence" value="ECO:0007669"/>
    <property type="project" value="TreeGrafter"/>
</dbReference>
<organism evidence="10 11">
    <name type="scientific">Wickerhamomyces mucosus</name>
    <dbReference type="NCBI Taxonomy" id="1378264"/>
    <lineage>
        <taxon>Eukaryota</taxon>
        <taxon>Fungi</taxon>
        <taxon>Dikarya</taxon>
        <taxon>Ascomycota</taxon>
        <taxon>Saccharomycotina</taxon>
        <taxon>Saccharomycetes</taxon>
        <taxon>Phaffomycetales</taxon>
        <taxon>Wickerhamomycetaceae</taxon>
        <taxon>Wickerhamomyces</taxon>
    </lineage>
</organism>
<keyword evidence="3" id="KW-0808">Transferase</keyword>
<comment type="cofactor">
    <cofactor evidence="1">
        <name>Mg(2+)</name>
        <dbReference type="ChEBI" id="CHEBI:18420"/>
    </cofactor>
</comment>
<evidence type="ECO:0000256" key="9">
    <source>
        <dbReference type="ARBA" id="ARBA00031547"/>
    </source>
</evidence>
<name>A0A9P8PXV0_9ASCO</name>
<dbReference type="GO" id="GO:0005739">
    <property type="term" value="C:mitochondrion"/>
    <property type="evidence" value="ECO:0007669"/>
    <property type="project" value="TreeGrafter"/>
</dbReference>
<dbReference type="Pfam" id="PF02696">
    <property type="entry name" value="SelO"/>
    <property type="match status" value="1"/>
</dbReference>
<dbReference type="OrthoDB" id="10254721at2759"/>
<dbReference type="InterPro" id="IPR003846">
    <property type="entry name" value="SelO"/>
</dbReference>
<comment type="caution">
    <text evidence="10">The sequence shown here is derived from an EMBL/GenBank/DDBJ whole genome shotgun (WGS) entry which is preliminary data.</text>
</comment>
<keyword evidence="11" id="KW-1185">Reference proteome</keyword>
<evidence type="ECO:0000256" key="8">
    <source>
        <dbReference type="ARBA" id="ARBA00022842"/>
    </source>
</evidence>
<proteinExistence type="inferred from homology"/>
<dbReference type="Proteomes" id="UP000769528">
    <property type="component" value="Unassembled WGS sequence"/>
</dbReference>
<reference evidence="10" key="2">
    <citation type="submission" date="2021-01" db="EMBL/GenBank/DDBJ databases">
        <authorList>
            <person name="Schikora-Tamarit M.A."/>
        </authorList>
    </citation>
    <scope>NUCLEOTIDE SEQUENCE</scope>
    <source>
        <strain evidence="10">CBS6341</strain>
    </source>
</reference>
<evidence type="ECO:0000313" key="10">
    <source>
        <dbReference type="EMBL" id="KAH3680318.1"/>
    </source>
</evidence>
<evidence type="ECO:0000256" key="1">
    <source>
        <dbReference type="ARBA" id="ARBA00001946"/>
    </source>
</evidence>